<keyword evidence="11" id="KW-0963">Cytoplasm</keyword>
<proteinExistence type="inferred from homology"/>
<name>A0ABU4MPP2_9ACTN</name>
<keyword evidence="6 11" id="KW-0411">Iron-sulfur</keyword>
<accession>A0ABU4MPP2</accession>
<evidence type="ECO:0000256" key="6">
    <source>
        <dbReference type="ARBA" id="ARBA00023014"/>
    </source>
</evidence>
<protein>
    <recommendedName>
        <fullName evidence="11">Transcriptional regulator WhiB</fullName>
    </recommendedName>
</protein>
<dbReference type="Proteomes" id="UP001282474">
    <property type="component" value="Unassembled WGS sequence"/>
</dbReference>
<organism evidence="14 15">
    <name type="scientific">Streptomyces caniscabiei</name>
    <dbReference type="NCBI Taxonomy" id="2746961"/>
    <lineage>
        <taxon>Bacteria</taxon>
        <taxon>Bacillati</taxon>
        <taxon>Actinomycetota</taxon>
        <taxon>Actinomycetes</taxon>
        <taxon>Kitasatosporales</taxon>
        <taxon>Streptomycetaceae</taxon>
        <taxon>Streptomyces</taxon>
    </lineage>
</organism>
<evidence type="ECO:0000256" key="5">
    <source>
        <dbReference type="ARBA" id="ARBA00023004"/>
    </source>
</evidence>
<comment type="subcellular location">
    <subcellularLocation>
        <location evidence="1 11">Cytoplasm</location>
    </subcellularLocation>
</comment>
<feature type="domain" description="4Fe-4S Wbl-type" evidence="13">
    <location>
        <begin position="23"/>
        <end position="85"/>
    </location>
</feature>
<evidence type="ECO:0000256" key="12">
    <source>
        <dbReference type="SAM" id="MobiDB-lite"/>
    </source>
</evidence>
<dbReference type="PANTHER" id="PTHR38839">
    <property type="entry name" value="TRANSCRIPTIONAL REGULATOR WHID-RELATED"/>
    <property type="match status" value="1"/>
</dbReference>
<evidence type="ECO:0000256" key="10">
    <source>
        <dbReference type="ARBA" id="ARBA00023163"/>
    </source>
</evidence>
<keyword evidence="4 11" id="KW-0479">Metal-binding</keyword>
<keyword evidence="10 11" id="KW-0804">Transcription</keyword>
<comment type="similarity">
    <text evidence="2 11">Belongs to the WhiB family.</text>
</comment>
<dbReference type="InterPro" id="IPR034768">
    <property type="entry name" value="4FE4S_WBL"/>
</dbReference>
<evidence type="ECO:0000256" key="3">
    <source>
        <dbReference type="ARBA" id="ARBA00022485"/>
    </source>
</evidence>
<gene>
    <name evidence="11" type="primary">whiB</name>
    <name evidence="14" type="ORF">PV383_19770</name>
</gene>
<comment type="cofactor">
    <cofactor evidence="11">
        <name>[4Fe-4S] cluster</name>
        <dbReference type="ChEBI" id="CHEBI:49883"/>
    </cofactor>
    <text evidence="11">Binds 1 [4Fe-4S] cluster per subunit. Following nitrosylation of the [4Fe-4S] cluster binds 1 [4Fe-8(NO)] cluster per subunit.</text>
</comment>
<keyword evidence="15" id="KW-1185">Reference proteome</keyword>
<feature type="region of interest" description="Disordered" evidence="12">
    <location>
        <begin position="1"/>
        <end position="30"/>
    </location>
</feature>
<evidence type="ECO:0000256" key="2">
    <source>
        <dbReference type="ARBA" id="ARBA00006597"/>
    </source>
</evidence>
<reference evidence="14 15" key="1">
    <citation type="journal article" date="2023" name="Microb. Genom.">
        <title>Mesoterricola silvestris gen. nov., sp. nov., Mesoterricola sediminis sp. nov., Geothrix oryzae sp. nov., Geothrix edaphica sp. nov., Geothrix rubra sp. nov., and Geothrix limicola sp. nov., six novel members of Acidobacteriota isolated from soils.</title>
        <authorList>
            <person name="Weisberg A.J."/>
            <person name="Pearce E."/>
            <person name="Kramer C.G."/>
            <person name="Chang J.H."/>
            <person name="Clarke C.R."/>
        </authorList>
    </citation>
    <scope>NUCLEOTIDE SEQUENCE [LARGE SCALE GENOMIC DNA]</scope>
    <source>
        <strain evidence="14 15">NE20-4-1</strain>
    </source>
</reference>
<comment type="function">
    <text evidence="11">Acts as a transcriptional regulator. Probably redox-responsive. The apo- but not holo-form probably binds DNA.</text>
</comment>
<keyword evidence="7 11" id="KW-0805">Transcription regulation</keyword>
<dbReference type="Pfam" id="PF02467">
    <property type="entry name" value="Whib"/>
    <property type="match status" value="1"/>
</dbReference>
<keyword evidence="8 11" id="KW-0238">DNA-binding</keyword>
<evidence type="ECO:0000256" key="4">
    <source>
        <dbReference type="ARBA" id="ARBA00022723"/>
    </source>
</evidence>
<evidence type="ECO:0000256" key="7">
    <source>
        <dbReference type="ARBA" id="ARBA00023015"/>
    </source>
</evidence>
<evidence type="ECO:0000313" key="14">
    <source>
        <dbReference type="EMBL" id="MDX3039398.1"/>
    </source>
</evidence>
<comment type="caution">
    <text evidence="14">The sequence shown here is derived from an EMBL/GenBank/DDBJ whole genome shotgun (WGS) entry which is preliminary data.</text>
</comment>
<feature type="region of interest" description="Disordered" evidence="12">
    <location>
        <begin position="90"/>
        <end position="113"/>
    </location>
</feature>
<comment type="PTM">
    <text evidence="11">Upon Fe-S cluster removal intramolecular disulfide bonds are formed.</text>
</comment>
<evidence type="ECO:0000256" key="11">
    <source>
        <dbReference type="HAMAP-Rule" id="MF_01479"/>
    </source>
</evidence>
<dbReference type="PROSITE" id="PS51674">
    <property type="entry name" value="4FE4S_WBL"/>
    <property type="match status" value="1"/>
</dbReference>
<feature type="binding site" evidence="11">
    <location>
        <position position="24"/>
    </location>
    <ligand>
        <name>[4Fe-4S] cluster</name>
        <dbReference type="ChEBI" id="CHEBI:49883"/>
    </ligand>
</feature>
<comment type="PTM">
    <text evidence="11">The Fe-S cluster can be nitrosylated by nitric oxide (NO).</text>
</comment>
<evidence type="ECO:0000259" key="13">
    <source>
        <dbReference type="PROSITE" id="PS51674"/>
    </source>
</evidence>
<evidence type="ECO:0000256" key="1">
    <source>
        <dbReference type="ARBA" id="ARBA00004496"/>
    </source>
</evidence>
<sequence>MTRTASAHGLTAARATSWRDRGACNGQDPDLFAPDGTLGRWADVIKKAKAICNRCPVRTTCLEWALDNREDFGIFGGLTQDERWEITRQQAKDGYRPRRATQNPRGALQPPAGSLRELLDRHTTAEPGGHLLWTGPKCPEFQQRQLTPNRVAYLVDRGHEPDGMVQRLCGVHGCVQPAHLADTRERHQQAAAKAV</sequence>
<feature type="binding site" evidence="11">
    <location>
        <position position="52"/>
    </location>
    <ligand>
        <name>[4Fe-4S] cluster</name>
        <dbReference type="ChEBI" id="CHEBI:49883"/>
    </ligand>
</feature>
<keyword evidence="5 11" id="KW-0408">Iron</keyword>
<dbReference type="HAMAP" id="MF_01479">
    <property type="entry name" value="WhiB"/>
    <property type="match status" value="1"/>
</dbReference>
<evidence type="ECO:0000313" key="15">
    <source>
        <dbReference type="Proteomes" id="UP001282474"/>
    </source>
</evidence>
<dbReference type="InterPro" id="IPR003482">
    <property type="entry name" value="Whib"/>
</dbReference>
<evidence type="ECO:0000256" key="9">
    <source>
        <dbReference type="ARBA" id="ARBA00023157"/>
    </source>
</evidence>
<dbReference type="EMBL" id="JARAWJ010000014">
    <property type="protein sequence ID" value="MDX3039398.1"/>
    <property type="molecule type" value="Genomic_DNA"/>
</dbReference>
<evidence type="ECO:0000256" key="8">
    <source>
        <dbReference type="ARBA" id="ARBA00023125"/>
    </source>
</evidence>
<feature type="binding site" evidence="11">
    <location>
        <position position="55"/>
    </location>
    <ligand>
        <name>[4Fe-4S] cluster</name>
        <dbReference type="ChEBI" id="CHEBI:49883"/>
    </ligand>
</feature>
<dbReference type="RefSeq" id="WP_193382632.1">
    <property type="nucleotide sequence ID" value="NZ_JABXWF010000011.1"/>
</dbReference>
<keyword evidence="3 11" id="KW-0004">4Fe-4S</keyword>
<keyword evidence="9 11" id="KW-1015">Disulfide bond</keyword>
<feature type="binding site" evidence="11">
    <location>
        <position position="61"/>
    </location>
    <ligand>
        <name>[4Fe-4S] cluster</name>
        <dbReference type="ChEBI" id="CHEBI:49883"/>
    </ligand>
</feature>